<dbReference type="EMBL" id="MRZV01000838">
    <property type="protein sequence ID" value="PIK43611.1"/>
    <property type="molecule type" value="Genomic_DNA"/>
</dbReference>
<feature type="compositionally biased region" description="Low complexity" evidence="2">
    <location>
        <begin position="163"/>
        <end position="176"/>
    </location>
</feature>
<evidence type="ECO:0000313" key="5">
    <source>
        <dbReference type="EMBL" id="PIK43611.1"/>
    </source>
</evidence>
<keyword evidence="3" id="KW-0472">Membrane</keyword>
<evidence type="ECO:0000256" key="3">
    <source>
        <dbReference type="SAM" id="Phobius"/>
    </source>
</evidence>
<evidence type="ECO:0000256" key="2">
    <source>
        <dbReference type="SAM" id="MobiDB-lite"/>
    </source>
</evidence>
<dbReference type="Pfam" id="PF02494">
    <property type="entry name" value="HYR"/>
    <property type="match status" value="1"/>
</dbReference>
<evidence type="ECO:0000259" key="4">
    <source>
        <dbReference type="PROSITE" id="PS50825"/>
    </source>
</evidence>
<evidence type="ECO:0000313" key="6">
    <source>
        <dbReference type="Proteomes" id="UP000230750"/>
    </source>
</evidence>
<keyword evidence="3" id="KW-0812">Transmembrane</keyword>
<dbReference type="OrthoDB" id="5967416at2759"/>
<sequence length="194" mass="20843">MFHVVTYPNTSLHVYWVEPNVTDNMVSVNDIILVKTQSPGDLFENGTHSVQYTASDPYGNQEHCNFIIEILIQGDDQERGSIAPLLPLIICGVIFTIISCVCCLGRSVKRAGSTRDTTSKSNNKDHSTGNSTGQNGGRTPRSSRLSSARTSSIDNGGFVFNESSEGNSTSSGSSGYISGGKSIEAIYEEEGTHL</sequence>
<gene>
    <name evidence="5" type="ORF">BSL78_19522</name>
</gene>
<organism evidence="5 6">
    <name type="scientific">Stichopus japonicus</name>
    <name type="common">Sea cucumber</name>
    <dbReference type="NCBI Taxonomy" id="307972"/>
    <lineage>
        <taxon>Eukaryota</taxon>
        <taxon>Metazoa</taxon>
        <taxon>Echinodermata</taxon>
        <taxon>Eleutherozoa</taxon>
        <taxon>Echinozoa</taxon>
        <taxon>Holothuroidea</taxon>
        <taxon>Aspidochirotacea</taxon>
        <taxon>Aspidochirotida</taxon>
        <taxon>Stichopodidae</taxon>
        <taxon>Apostichopus</taxon>
    </lineage>
</organism>
<dbReference type="PROSITE" id="PS50825">
    <property type="entry name" value="HYR"/>
    <property type="match status" value="1"/>
</dbReference>
<dbReference type="PANTHER" id="PTHR24273:SF32">
    <property type="entry name" value="HYALIN"/>
    <property type="match status" value="1"/>
</dbReference>
<name>A0A2G8K6I0_STIJA</name>
<keyword evidence="6" id="KW-1185">Reference proteome</keyword>
<dbReference type="InterPro" id="IPR003410">
    <property type="entry name" value="HYR_dom"/>
</dbReference>
<dbReference type="Proteomes" id="UP000230750">
    <property type="component" value="Unassembled WGS sequence"/>
</dbReference>
<reference evidence="5 6" key="1">
    <citation type="journal article" date="2017" name="PLoS Biol.">
        <title>The sea cucumber genome provides insights into morphological evolution and visceral regeneration.</title>
        <authorList>
            <person name="Zhang X."/>
            <person name="Sun L."/>
            <person name="Yuan J."/>
            <person name="Sun Y."/>
            <person name="Gao Y."/>
            <person name="Zhang L."/>
            <person name="Li S."/>
            <person name="Dai H."/>
            <person name="Hamel J.F."/>
            <person name="Liu C."/>
            <person name="Yu Y."/>
            <person name="Liu S."/>
            <person name="Lin W."/>
            <person name="Guo K."/>
            <person name="Jin S."/>
            <person name="Xu P."/>
            <person name="Storey K.B."/>
            <person name="Huan P."/>
            <person name="Zhang T."/>
            <person name="Zhou Y."/>
            <person name="Zhang J."/>
            <person name="Lin C."/>
            <person name="Li X."/>
            <person name="Xing L."/>
            <person name="Huo D."/>
            <person name="Sun M."/>
            <person name="Wang L."/>
            <person name="Mercier A."/>
            <person name="Li F."/>
            <person name="Yang H."/>
            <person name="Xiang J."/>
        </authorList>
    </citation>
    <scope>NUCLEOTIDE SEQUENCE [LARGE SCALE GENOMIC DNA]</scope>
    <source>
        <strain evidence="5">Shaxun</strain>
        <tissue evidence="5">Muscle</tissue>
    </source>
</reference>
<feature type="domain" description="HYR" evidence="4">
    <location>
        <begin position="1"/>
        <end position="72"/>
    </location>
</feature>
<feature type="transmembrane region" description="Helical" evidence="3">
    <location>
        <begin position="85"/>
        <end position="105"/>
    </location>
</feature>
<feature type="compositionally biased region" description="Low complexity" evidence="2">
    <location>
        <begin position="138"/>
        <end position="152"/>
    </location>
</feature>
<comment type="caution">
    <text evidence="5">The sequence shown here is derived from an EMBL/GenBank/DDBJ whole genome shotgun (WGS) entry which is preliminary data.</text>
</comment>
<feature type="region of interest" description="Disordered" evidence="2">
    <location>
        <begin position="112"/>
        <end position="176"/>
    </location>
</feature>
<keyword evidence="3" id="KW-1133">Transmembrane helix</keyword>
<dbReference type="PANTHER" id="PTHR24273">
    <property type="entry name" value="FI04643P-RELATED"/>
    <property type="match status" value="1"/>
</dbReference>
<keyword evidence="1" id="KW-0677">Repeat</keyword>
<protein>
    <submittedName>
        <fullName evidence="5">Putative sushi, von Willebrand factor type A</fullName>
    </submittedName>
</protein>
<proteinExistence type="predicted"/>
<accession>A0A2G8K6I0</accession>
<dbReference type="AlphaFoldDB" id="A0A2G8K6I0"/>
<evidence type="ECO:0000256" key="1">
    <source>
        <dbReference type="ARBA" id="ARBA00022737"/>
    </source>
</evidence>